<dbReference type="PANTHER" id="PTHR24399">
    <property type="entry name" value="ZINC FINGER AND BTB DOMAIN-CONTAINING"/>
    <property type="match status" value="1"/>
</dbReference>
<dbReference type="InterPro" id="IPR036236">
    <property type="entry name" value="Znf_C2H2_sf"/>
</dbReference>
<dbReference type="FunFam" id="3.30.160.60:FF:000495">
    <property type="entry name" value="zinc finger protein 668"/>
    <property type="match status" value="1"/>
</dbReference>
<evidence type="ECO:0000256" key="9">
    <source>
        <dbReference type="ARBA" id="ARBA00022833"/>
    </source>
</evidence>
<evidence type="ECO:0000256" key="6">
    <source>
        <dbReference type="ARBA" id="ARBA00022737"/>
    </source>
</evidence>
<accession>A0A672SVC2</accession>
<evidence type="ECO:0000256" key="1">
    <source>
        <dbReference type="ARBA" id="ARBA00003767"/>
    </source>
</evidence>
<feature type="domain" description="C2H2-type" evidence="15">
    <location>
        <begin position="366"/>
        <end position="393"/>
    </location>
</feature>
<keyword evidence="12" id="KW-0804">Transcription</keyword>
<dbReference type="InterPro" id="IPR029400">
    <property type="entry name" value="TINF2_N"/>
</dbReference>
<feature type="domain" description="C2H2-type" evidence="15">
    <location>
        <begin position="310"/>
        <end position="337"/>
    </location>
</feature>
<reference evidence="16" key="2">
    <citation type="submission" date="2025-09" db="UniProtKB">
        <authorList>
            <consortium name="Ensembl"/>
        </authorList>
    </citation>
    <scope>IDENTIFICATION</scope>
</reference>
<dbReference type="FunFam" id="3.30.160.60:FF:000744">
    <property type="entry name" value="zinc finger E-box-binding homeobox 1"/>
    <property type="match status" value="1"/>
</dbReference>
<feature type="domain" description="C2H2-type" evidence="15">
    <location>
        <begin position="472"/>
        <end position="499"/>
    </location>
</feature>
<evidence type="ECO:0000256" key="5">
    <source>
        <dbReference type="ARBA" id="ARBA00022723"/>
    </source>
</evidence>
<dbReference type="Pfam" id="PF00096">
    <property type="entry name" value="zf-C2H2"/>
    <property type="match status" value="8"/>
</dbReference>
<feature type="domain" description="C2H2-type" evidence="15">
    <location>
        <begin position="421"/>
        <end position="448"/>
    </location>
</feature>
<dbReference type="Gene3D" id="3.30.160.60">
    <property type="entry name" value="Classic Zinc Finger"/>
    <property type="match status" value="11"/>
</dbReference>
<keyword evidence="7 14" id="KW-0863">Zinc-finger</keyword>
<keyword evidence="13" id="KW-0539">Nucleus</keyword>
<feature type="domain" description="C2H2-type" evidence="15">
    <location>
        <begin position="500"/>
        <end position="527"/>
    </location>
</feature>
<evidence type="ECO:0000256" key="2">
    <source>
        <dbReference type="ARBA" id="ARBA00004123"/>
    </source>
</evidence>
<evidence type="ECO:0000256" key="7">
    <source>
        <dbReference type="ARBA" id="ARBA00022771"/>
    </source>
</evidence>
<dbReference type="PROSITE" id="PS50157">
    <property type="entry name" value="ZINC_FINGER_C2H2_2"/>
    <property type="match status" value="12"/>
</dbReference>
<proteinExistence type="inferred from homology"/>
<sequence>NIISITDINKILLYRIPLSLSALRLLVPPVRLMSAFMWRTVQQKDVQQYGMLADLVSLVSEAVPELVSHKLGVQLILGLRAKVMLTRNENDCDVKQVDRTVVGEAGVGFVELVQTLIKDVDEKEHFFLHVFPVDFGTDFDSAIQVLMWHFLSRLEHFLPIPDLQQTLAWLDPMLPVSKECEEFNSHSDHLKTLFEHYKNLGHLDTKCKNFMKPVCLQQFAETNNSHGIDPSLPNSCHVCGKSYSFPCLLKAHQRTHTGERPFLCPVSKCGRSFSHSYALRRHRLVHVAILTSPNDVPEENKTQKPESQTYDCLYCVETFSSLSARRDHHKTHPEEAVHRCNACGKQLSCQAALIRHKRIHAEERPYKCTECQSTFICSTSYKRHMLTHQPERPFLCTCGKGFTYRGALLAHQRIHLEERPYHCMDCGKGFLYPGALAKHQRTHSKEKPCGKNSNIENSLCSHSDSHGTEKTFKCTQCDKSFGFKASLTRHKLTHTGERPFLCADCGKAFFSLGELLKHQRYHTGHKPFQCSDCKKSFTQACYLQVHMRHHTGIRPYSCSQCNKSFFSSSRLKRHLRIHTGEKPFQCLDCGKRFQQSYHLKVHFQTHVEKRSEGRVSNVSFMAS</sequence>
<dbReference type="SUPFAM" id="SSF57667">
    <property type="entry name" value="beta-beta-alpha zinc fingers"/>
    <property type="match status" value="7"/>
</dbReference>
<dbReference type="PANTHER" id="PTHR24399:SF54">
    <property type="entry name" value="GASTRULA ZINC FINGER PROTEIN XLCGF26.1-LIKE-RELATED"/>
    <property type="match status" value="1"/>
</dbReference>
<dbReference type="GO" id="GO:0001227">
    <property type="term" value="F:DNA-binding transcription repressor activity, RNA polymerase II-specific"/>
    <property type="evidence" value="ECO:0007669"/>
    <property type="project" value="TreeGrafter"/>
</dbReference>
<dbReference type="FunFam" id="3.30.160.60:FF:000446">
    <property type="entry name" value="Zinc finger protein"/>
    <property type="match status" value="2"/>
</dbReference>
<dbReference type="SMART" id="SM00355">
    <property type="entry name" value="ZnF_C2H2"/>
    <property type="match status" value="12"/>
</dbReference>
<name>A0A672SVC2_SINGR</name>
<evidence type="ECO:0000256" key="13">
    <source>
        <dbReference type="ARBA" id="ARBA00023242"/>
    </source>
</evidence>
<feature type="domain" description="C2H2-type" evidence="15">
    <location>
        <begin position="338"/>
        <end position="365"/>
    </location>
</feature>
<evidence type="ECO:0000256" key="11">
    <source>
        <dbReference type="ARBA" id="ARBA00023125"/>
    </source>
</evidence>
<dbReference type="PROSITE" id="PS00028">
    <property type="entry name" value="ZINC_FINGER_C2H2_1"/>
    <property type="match status" value="11"/>
</dbReference>
<feature type="domain" description="C2H2-type" evidence="15">
    <location>
        <begin position="394"/>
        <end position="420"/>
    </location>
</feature>
<evidence type="ECO:0000259" key="15">
    <source>
        <dbReference type="PROSITE" id="PS50157"/>
    </source>
</evidence>
<evidence type="ECO:0000256" key="4">
    <source>
        <dbReference type="ARBA" id="ARBA00006991"/>
    </source>
</evidence>
<comment type="function">
    <text evidence="1">May be involved in transcriptional regulation.</text>
</comment>
<comment type="subcellular location">
    <subcellularLocation>
        <location evidence="2">Nucleus</location>
    </subcellularLocation>
</comment>
<dbReference type="InterPro" id="IPR013087">
    <property type="entry name" value="Znf_C2H2_type"/>
</dbReference>
<dbReference type="AlphaFoldDB" id="A0A672SVC2"/>
<dbReference type="FunFam" id="3.30.160.60:FF:001134">
    <property type="entry name" value="Zinc finger protein 70"/>
    <property type="match status" value="1"/>
</dbReference>
<keyword evidence="6" id="KW-0677">Repeat</keyword>
<keyword evidence="17" id="KW-1185">Reference proteome</keyword>
<evidence type="ECO:0000256" key="10">
    <source>
        <dbReference type="ARBA" id="ARBA00023015"/>
    </source>
</evidence>
<protein>
    <recommendedName>
        <fullName evidence="15">C2H2-type domain-containing protein</fullName>
    </recommendedName>
</protein>
<evidence type="ECO:0000313" key="17">
    <source>
        <dbReference type="Proteomes" id="UP000472262"/>
    </source>
</evidence>
<reference evidence="16" key="1">
    <citation type="submission" date="2025-08" db="UniProtKB">
        <authorList>
            <consortium name="Ensembl"/>
        </authorList>
    </citation>
    <scope>IDENTIFICATION</scope>
</reference>
<evidence type="ECO:0000256" key="12">
    <source>
        <dbReference type="ARBA" id="ARBA00023163"/>
    </source>
</evidence>
<feature type="domain" description="C2H2-type" evidence="15">
    <location>
        <begin position="556"/>
        <end position="583"/>
    </location>
</feature>
<feature type="domain" description="C2H2-type" evidence="15">
    <location>
        <begin position="234"/>
        <end position="261"/>
    </location>
</feature>
<organism evidence="16 17">
    <name type="scientific">Sinocyclocheilus grahami</name>
    <name type="common">Dianchi golden-line fish</name>
    <name type="synonym">Barbus grahami</name>
    <dbReference type="NCBI Taxonomy" id="75366"/>
    <lineage>
        <taxon>Eukaryota</taxon>
        <taxon>Metazoa</taxon>
        <taxon>Chordata</taxon>
        <taxon>Craniata</taxon>
        <taxon>Vertebrata</taxon>
        <taxon>Euteleostomi</taxon>
        <taxon>Actinopterygii</taxon>
        <taxon>Neopterygii</taxon>
        <taxon>Teleostei</taxon>
        <taxon>Ostariophysi</taxon>
        <taxon>Cypriniformes</taxon>
        <taxon>Cyprinidae</taxon>
        <taxon>Cyprininae</taxon>
        <taxon>Sinocyclocheilus</taxon>
    </lineage>
</organism>
<dbReference type="Pfam" id="PF14973">
    <property type="entry name" value="TINF2_N"/>
    <property type="match status" value="2"/>
</dbReference>
<evidence type="ECO:0000256" key="14">
    <source>
        <dbReference type="PROSITE-ProRule" id="PRU00042"/>
    </source>
</evidence>
<keyword evidence="11" id="KW-0238">DNA-binding</keyword>
<evidence type="ECO:0000313" key="16">
    <source>
        <dbReference type="Ensembl" id="ENSSGRP00000106237.1"/>
    </source>
</evidence>
<comment type="similarity">
    <text evidence="4">Belongs to the krueppel C2H2-type zinc-finger protein family.</text>
</comment>
<dbReference type="Ensembl" id="ENSSGRT00000112908.1">
    <property type="protein sequence ID" value="ENSSGRP00000106237.1"/>
    <property type="gene ID" value="ENSSGRG00000052527.1"/>
</dbReference>
<evidence type="ECO:0000256" key="3">
    <source>
        <dbReference type="ARBA" id="ARBA00004906"/>
    </source>
</evidence>
<keyword evidence="5" id="KW-0479">Metal-binding</keyword>
<dbReference type="GO" id="GO:0000978">
    <property type="term" value="F:RNA polymerase II cis-regulatory region sequence-specific DNA binding"/>
    <property type="evidence" value="ECO:0007669"/>
    <property type="project" value="TreeGrafter"/>
</dbReference>
<dbReference type="GO" id="GO:0005654">
    <property type="term" value="C:nucleoplasm"/>
    <property type="evidence" value="ECO:0007669"/>
    <property type="project" value="TreeGrafter"/>
</dbReference>
<dbReference type="GO" id="GO:0008270">
    <property type="term" value="F:zinc ion binding"/>
    <property type="evidence" value="ECO:0007669"/>
    <property type="project" value="UniProtKB-KW"/>
</dbReference>
<keyword evidence="8" id="KW-0833">Ubl conjugation pathway</keyword>
<dbReference type="Proteomes" id="UP000472262">
    <property type="component" value="Unassembled WGS sequence"/>
</dbReference>
<dbReference type="CDD" id="cd11657">
    <property type="entry name" value="TIN2_N"/>
    <property type="match status" value="1"/>
</dbReference>
<keyword evidence="9" id="KW-0862">Zinc</keyword>
<dbReference type="FunFam" id="3.30.160.60:FF:001480">
    <property type="entry name" value="Si:cabz01071911.3"/>
    <property type="match status" value="1"/>
</dbReference>
<comment type="pathway">
    <text evidence="3">Protein modification; protein ubiquitination.</text>
</comment>
<keyword evidence="10" id="KW-0805">Transcription regulation</keyword>
<feature type="domain" description="C2H2-type" evidence="15">
    <location>
        <begin position="528"/>
        <end position="555"/>
    </location>
</feature>
<dbReference type="GO" id="GO:0001817">
    <property type="term" value="P:regulation of cytokine production"/>
    <property type="evidence" value="ECO:0007669"/>
    <property type="project" value="TreeGrafter"/>
</dbReference>
<feature type="domain" description="C2H2-type" evidence="15">
    <location>
        <begin position="584"/>
        <end position="611"/>
    </location>
</feature>
<evidence type="ECO:0000256" key="8">
    <source>
        <dbReference type="ARBA" id="ARBA00022786"/>
    </source>
</evidence>
<feature type="domain" description="C2H2-type" evidence="15">
    <location>
        <begin position="262"/>
        <end position="286"/>
    </location>
</feature>
<dbReference type="FunFam" id="3.30.160.60:FF:000097">
    <property type="entry name" value="Zinc finger protein"/>
    <property type="match status" value="1"/>
</dbReference>
<dbReference type="FunFam" id="3.30.160.60:FF:000180">
    <property type="entry name" value="Zinc finger protein 689"/>
    <property type="match status" value="1"/>
</dbReference>
<dbReference type="FunFam" id="3.30.160.60:FF:001009">
    <property type="entry name" value="Zinc finger protein 26"/>
    <property type="match status" value="1"/>
</dbReference>
<dbReference type="GO" id="GO:0002682">
    <property type="term" value="P:regulation of immune system process"/>
    <property type="evidence" value="ECO:0007669"/>
    <property type="project" value="TreeGrafter"/>
</dbReference>